<reference evidence="11" key="1">
    <citation type="submission" date="2022-08" db="EMBL/GenBank/DDBJ databases">
        <authorList>
            <consortium name="DOE Joint Genome Institute"/>
            <person name="Min B."/>
            <person name="Riley R."/>
            <person name="Sierra-Patev S."/>
            <person name="Naranjo-Ortiz M."/>
            <person name="Looney B."/>
            <person name="Konkel Z."/>
            <person name="Slot J.C."/>
            <person name="Sakamoto Y."/>
            <person name="Steenwyk J.L."/>
            <person name="Rokas A."/>
            <person name="Carro J."/>
            <person name="Camarero S."/>
            <person name="Ferreira P."/>
            <person name="Molpeceres G."/>
            <person name="Ruiz-Duenas F.J."/>
            <person name="Serrano A."/>
            <person name="Henrissat B."/>
            <person name="Drula E."/>
            <person name="Hughes K.W."/>
            <person name="Mata J.L."/>
            <person name="Ishikawa N.K."/>
            <person name="Vargas-Isla R."/>
            <person name="Ushijima S."/>
            <person name="Smith C.A."/>
            <person name="Ahrendt S."/>
            <person name="Andreopoulos W."/>
            <person name="He G."/>
            <person name="Labutti K."/>
            <person name="Lipzen A."/>
            <person name="Ng V."/>
            <person name="Sandor L."/>
            <person name="Barry K."/>
            <person name="Martinez A.T."/>
            <person name="Xiao Y."/>
            <person name="Gibbons J.G."/>
            <person name="Terashima K."/>
            <person name="Hibbett D.S."/>
            <person name="Grigoriev I.V."/>
        </authorList>
    </citation>
    <scope>NUCLEOTIDE SEQUENCE</scope>
    <source>
        <strain evidence="11">TFB10827</strain>
    </source>
</reference>
<proteinExistence type="predicted"/>
<keyword evidence="1" id="KW-0548">Nucleotidyltransferase</keyword>
<dbReference type="InterPro" id="IPR039537">
    <property type="entry name" value="Retrotran_Ty1/copia-like"/>
</dbReference>
<accession>A0ABQ8Q9A8</accession>
<evidence type="ECO:0000256" key="5">
    <source>
        <dbReference type="ARBA" id="ARBA00022801"/>
    </source>
</evidence>
<keyword evidence="9" id="KW-0808">Transferase</keyword>
<evidence type="ECO:0000256" key="2">
    <source>
        <dbReference type="ARBA" id="ARBA00022722"/>
    </source>
</evidence>
<keyword evidence="6" id="KW-0460">Magnesium</keyword>
<evidence type="ECO:0000256" key="8">
    <source>
        <dbReference type="ARBA" id="ARBA00022918"/>
    </source>
</evidence>
<keyword evidence="5" id="KW-0378">Hydrolase</keyword>
<sequence>HRRFGHAGLTRINKATVLVNGLGIKPGDLKKCEDCTLANHKRHPFDAESNVENEPLERVYIDIFGPTRVTSVGGNSYAMVLVDGGTAKKFSYFLNNRTANTTLQCLDNFKIESE</sequence>
<evidence type="ECO:0000256" key="6">
    <source>
        <dbReference type="ARBA" id="ARBA00022842"/>
    </source>
</evidence>
<dbReference type="PANTHER" id="PTHR42648:SF11">
    <property type="entry name" value="TRANSPOSON TY4-P GAG-POL POLYPROTEIN"/>
    <property type="match status" value="1"/>
</dbReference>
<evidence type="ECO:0000256" key="7">
    <source>
        <dbReference type="ARBA" id="ARBA00022908"/>
    </source>
</evidence>
<keyword evidence="9" id="KW-0239">DNA-directed DNA polymerase</keyword>
<evidence type="ECO:0000256" key="10">
    <source>
        <dbReference type="ARBA" id="ARBA00023172"/>
    </source>
</evidence>
<comment type="caution">
    <text evidence="11">The sequence shown here is derived from an EMBL/GenBank/DDBJ whole genome shotgun (WGS) entry which is preliminary data.</text>
</comment>
<dbReference type="InterPro" id="IPR036397">
    <property type="entry name" value="RNaseH_sf"/>
</dbReference>
<evidence type="ECO:0000256" key="1">
    <source>
        <dbReference type="ARBA" id="ARBA00022695"/>
    </source>
</evidence>
<evidence type="ECO:0008006" key="13">
    <source>
        <dbReference type="Google" id="ProtNLM"/>
    </source>
</evidence>
<feature type="non-terminal residue" evidence="11">
    <location>
        <position position="114"/>
    </location>
</feature>
<name>A0ABQ8Q9A8_9AGAR</name>
<evidence type="ECO:0000313" key="12">
    <source>
        <dbReference type="Proteomes" id="UP001163828"/>
    </source>
</evidence>
<keyword evidence="4" id="KW-0255">Endonuclease</keyword>
<evidence type="ECO:0000256" key="9">
    <source>
        <dbReference type="ARBA" id="ARBA00022932"/>
    </source>
</evidence>
<keyword evidence="10" id="KW-0233">DNA recombination</keyword>
<keyword evidence="7" id="KW-0229">DNA integration</keyword>
<dbReference type="EMBL" id="MU790669">
    <property type="protein sequence ID" value="KAJ3995091.1"/>
    <property type="molecule type" value="Genomic_DNA"/>
</dbReference>
<protein>
    <recommendedName>
        <fullName evidence="13">GAG-pre-integrase domain-containing protein</fullName>
    </recommendedName>
</protein>
<keyword evidence="2" id="KW-0540">Nuclease</keyword>
<feature type="non-terminal residue" evidence="11">
    <location>
        <position position="1"/>
    </location>
</feature>
<organism evidence="11 12">
    <name type="scientific">Lentinula boryana</name>
    <dbReference type="NCBI Taxonomy" id="40481"/>
    <lineage>
        <taxon>Eukaryota</taxon>
        <taxon>Fungi</taxon>
        <taxon>Dikarya</taxon>
        <taxon>Basidiomycota</taxon>
        <taxon>Agaricomycotina</taxon>
        <taxon>Agaricomycetes</taxon>
        <taxon>Agaricomycetidae</taxon>
        <taxon>Agaricales</taxon>
        <taxon>Marasmiineae</taxon>
        <taxon>Omphalotaceae</taxon>
        <taxon>Lentinula</taxon>
    </lineage>
</organism>
<dbReference type="PANTHER" id="PTHR42648">
    <property type="entry name" value="TRANSPOSASE, PUTATIVE-RELATED"/>
    <property type="match status" value="1"/>
</dbReference>
<evidence type="ECO:0000313" key="11">
    <source>
        <dbReference type="EMBL" id="KAJ3995091.1"/>
    </source>
</evidence>
<dbReference type="Proteomes" id="UP001163828">
    <property type="component" value="Unassembled WGS sequence"/>
</dbReference>
<dbReference type="Gene3D" id="3.30.420.10">
    <property type="entry name" value="Ribonuclease H-like superfamily/Ribonuclease H"/>
    <property type="match status" value="1"/>
</dbReference>
<evidence type="ECO:0000256" key="4">
    <source>
        <dbReference type="ARBA" id="ARBA00022759"/>
    </source>
</evidence>
<keyword evidence="3" id="KW-0479">Metal-binding</keyword>
<evidence type="ECO:0000256" key="3">
    <source>
        <dbReference type="ARBA" id="ARBA00022723"/>
    </source>
</evidence>
<keyword evidence="8" id="KW-0695">RNA-directed DNA polymerase</keyword>
<gene>
    <name evidence="11" type="ORF">F5050DRAFT_1554689</name>
</gene>
<keyword evidence="12" id="KW-1185">Reference proteome</keyword>